<evidence type="ECO:0000256" key="4">
    <source>
        <dbReference type="ARBA" id="ARBA00022692"/>
    </source>
</evidence>
<dbReference type="SMART" id="SM00397">
    <property type="entry name" value="t_SNARE"/>
    <property type="match status" value="1"/>
</dbReference>
<evidence type="ECO:0000256" key="9">
    <source>
        <dbReference type="ARBA" id="ARBA00023136"/>
    </source>
</evidence>
<evidence type="ECO:0000256" key="10">
    <source>
        <dbReference type="SAM" id="Phobius"/>
    </source>
</evidence>
<feature type="transmembrane region" description="Helical" evidence="10">
    <location>
        <begin position="300"/>
        <end position="320"/>
    </location>
</feature>
<keyword evidence="9 10" id="KW-0472">Membrane</keyword>
<evidence type="ECO:0000313" key="12">
    <source>
        <dbReference type="EMBL" id="KYM91414.1"/>
    </source>
</evidence>
<feature type="domain" description="T-SNARE coiled-coil homology" evidence="11">
    <location>
        <begin position="228"/>
        <end position="290"/>
    </location>
</feature>
<dbReference type="Pfam" id="PF05739">
    <property type="entry name" value="SNARE"/>
    <property type="match status" value="1"/>
</dbReference>
<accession>A0A195BTL4</accession>
<evidence type="ECO:0000256" key="1">
    <source>
        <dbReference type="ARBA" id="ARBA00004409"/>
    </source>
</evidence>
<keyword evidence="3" id="KW-0813">Transport</keyword>
<evidence type="ECO:0000256" key="6">
    <source>
        <dbReference type="ARBA" id="ARBA00022989"/>
    </source>
</evidence>
<dbReference type="PANTHER" id="PTHR19957">
    <property type="entry name" value="SYNTAXIN"/>
    <property type="match status" value="1"/>
</dbReference>
<evidence type="ECO:0000313" key="13">
    <source>
        <dbReference type="Proteomes" id="UP000078540"/>
    </source>
</evidence>
<reference evidence="12 13" key="1">
    <citation type="submission" date="2015-09" db="EMBL/GenBank/DDBJ databases">
        <title>Atta colombica WGS genome.</title>
        <authorList>
            <person name="Nygaard S."/>
            <person name="Hu H."/>
            <person name="Boomsma J."/>
            <person name="Zhang G."/>
        </authorList>
    </citation>
    <scope>NUCLEOTIDE SEQUENCE [LARGE SCALE GENOMIC DNA]</scope>
    <source>
        <strain evidence="12">Treedump-2</strain>
        <tissue evidence="12">Whole body</tissue>
    </source>
</reference>
<keyword evidence="6 10" id="KW-1133">Transmembrane helix</keyword>
<dbReference type="CDD" id="cd15845">
    <property type="entry name" value="SNARE_syntaxin16"/>
    <property type="match status" value="1"/>
</dbReference>
<dbReference type="KEGG" id="acoc:108693877"/>
<dbReference type="PROSITE" id="PS00914">
    <property type="entry name" value="SYNTAXIN"/>
    <property type="match status" value="1"/>
</dbReference>
<proteinExistence type="inferred from homology"/>
<name>A0A195BTL4_9HYME</name>
<dbReference type="Proteomes" id="UP000078540">
    <property type="component" value="Unassembled WGS sequence"/>
</dbReference>
<comment type="subcellular location">
    <subcellularLocation>
        <location evidence="1">Golgi apparatus membrane</location>
        <topology evidence="1">Single-pass type IV membrane protein</topology>
    </subcellularLocation>
</comment>
<evidence type="ECO:0000256" key="5">
    <source>
        <dbReference type="ARBA" id="ARBA00022927"/>
    </source>
</evidence>
<evidence type="ECO:0000259" key="11">
    <source>
        <dbReference type="PROSITE" id="PS50192"/>
    </source>
</evidence>
<dbReference type="InterPro" id="IPR006012">
    <property type="entry name" value="Syntaxin/epimorphin_CS"/>
</dbReference>
<dbReference type="OrthoDB" id="10251371at2759"/>
<dbReference type="AlphaFoldDB" id="A0A195BTL4"/>
<dbReference type="GO" id="GO:0000139">
    <property type="term" value="C:Golgi membrane"/>
    <property type="evidence" value="ECO:0007669"/>
    <property type="project" value="UniProtKB-SubCell"/>
</dbReference>
<dbReference type="InterPro" id="IPR010989">
    <property type="entry name" value="SNARE"/>
</dbReference>
<gene>
    <name evidence="12" type="ORF">ALC53_01482</name>
</gene>
<protein>
    <submittedName>
        <fullName evidence="12">Syntaxin-16</fullName>
    </submittedName>
</protein>
<keyword evidence="5" id="KW-0653">Protein transport</keyword>
<dbReference type="GO" id="GO:0006886">
    <property type="term" value="P:intracellular protein transport"/>
    <property type="evidence" value="ECO:0007669"/>
    <property type="project" value="InterPro"/>
</dbReference>
<dbReference type="GO" id="GO:0005484">
    <property type="term" value="F:SNAP receptor activity"/>
    <property type="evidence" value="ECO:0007669"/>
    <property type="project" value="InterPro"/>
</dbReference>
<dbReference type="PROSITE" id="PS50192">
    <property type="entry name" value="T_SNARE"/>
    <property type="match status" value="1"/>
</dbReference>
<dbReference type="EMBL" id="KQ976407">
    <property type="protein sequence ID" value="KYM91414.1"/>
    <property type="molecule type" value="Genomic_DNA"/>
</dbReference>
<evidence type="ECO:0000256" key="8">
    <source>
        <dbReference type="ARBA" id="ARBA00023054"/>
    </source>
</evidence>
<evidence type="ECO:0000256" key="2">
    <source>
        <dbReference type="ARBA" id="ARBA00009063"/>
    </source>
</evidence>
<keyword evidence="13" id="KW-1185">Reference proteome</keyword>
<dbReference type="GO" id="GO:0000149">
    <property type="term" value="F:SNARE binding"/>
    <property type="evidence" value="ECO:0007669"/>
    <property type="project" value="TreeGrafter"/>
</dbReference>
<keyword evidence="4 10" id="KW-0812">Transmembrane</keyword>
<sequence>MATRNLTEPFVLMRNNALQSRHIYAEQNLTDSVALVESDSGASDNVELKGVDSDAPPTWADALEETQYILSRLRVKIDNLIELHSKQLTRPTLDDTSQEERQMEQLTREIGRAFSNGYRQVQTIKSAGRHETKPAERRLANSAVMALSTALQELGLRYRTAQNHYLTQVKSREERNNQFFAEDQSLLNNIATDSWMTELNEAAGDYWSKNEQRQDSVLLQLEEPEDRMKLAMEREEQIGSIVQSIADLKHIFKDLAVMVQDQGTILDRIDYNIEQTQVQVQEGYKQLKKADSYQKTNKKLYCIVILAAAIILLSFLFVIFKT</sequence>
<keyword evidence="8" id="KW-0175">Coiled coil</keyword>
<dbReference type="GO" id="GO:0048278">
    <property type="term" value="P:vesicle docking"/>
    <property type="evidence" value="ECO:0007669"/>
    <property type="project" value="TreeGrafter"/>
</dbReference>
<dbReference type="PANTHER" id="PTHR19957:SF83">
    <property type="entry name" value="SYNTAXIN-16"/>
    <property type="match status" value="1"/>
</dbReference>
<dbReference type="GO" id="GO:0031201">
    <property type="term" value="C:SNARE complex"/>
    <property type="evidence" value="ECO:0007669"/>
    <property type="project" value="TreeGrafter"/>
</dbReference>
<dbReference type="GO" id="GO:0006906">
    <property type="term" value="P:vesicle fusion"/>
    <property type="evidence" value="ECO:0007669"/>
    <property type="project" value="TreeGrafter"/>
</dbReference>
<dbReference type="SUPFAM" id="SSF47661">
    <property type="entry name" value="t-snare proteins"/>
    <property type="match status" value="1"/>
</dbReference>
<dbReference type="STRING" id="520822.A0A195BTL4"/>
<keyword evidence="7" id="KW-0333">Golgi apparatus</keyword>
<dbReference type="InterPro" id="IPR045242">
    <property type="entry name" value="Syntaxin"/>
</dbReference>
<evidence type="ECO:0000256" key="3">
    <source>
        <dbReference type="ARBA" id="ARBA00022448"/>
    </source>
</evidence>
<comment type="similarity">
    <text evidence="2">Belongs to the syntaxin family.</text>
</comment>
<dbReference type="InterPro" id="IPR000727">
    <property type="entry name" value="T_SNARE_dom"/>
</dbReference>
<organism evidence="12 13">
    <name type="scientific">Atta colombica</name>
    <dbReference type="NCBI Taxonomy" id="520822"/>
    <lineage>
        <taxon>Eukaryota</taxon>
        <taxon>Metazoa</taxon>
        <taxon>Ecdysozoa</taxon>
        <taxon>Arthropoda</taxon>
        <taxon>Hexapoda</taxon>
        <taxon>Insecta</taxon>
        <taxon>Pterygota</taxon>
        <taxon>Neoptera</taxon>
        <taxon>Endopterygota</taxon>
        <taxon>Hymenoptera</taxon>
        <taxon>Apocrita</taxon>
        <taxon>Aculeata</taxon>
        <taxon>Formicoidea</taxon>
        <taxon>Formicidae</taxon>
        <taxon>Myrmicinae</taxon>
        <taxon>Atta</taxon>
    </lineage>
</organism>
<evidence type="ECO:0000256" key="7">
    <source>
        <dbReference type="ARBA" id="ARBA00023034"/>
    </source>
</evidence>
<dbReference type="Gene3D" id="1.20.58.70">
    <property type="match status" value="1"/>
</dbReference>